<dbReference type="STRING" id="717960.EC1_09410"/>
<sequence length="163" mass="18418">MNGFLSAAIGYSLVDILNKSKKVKFELSPIFICIVAFSFSMTIGVIWEFFEFSMDTFFAMDTQKDTIIHTINSVSIDPSGAMTSISDIKNVMIDGQALNINGYLDIGLIDTMEDLFVNFIGAIIFSIFGFFYTKNQDKKNIAALFVPRQKSKERDYLEIVQKK</sequence>
<dbReference type="EMBL" id="FP929041">
    <property type="protein sequence ID" value="CBK88494.1"/>
    <property type="molecule type" value="Genomic_DNA"/>
</dbReference>
<dbReference type="Proteomes" id="UP000008801">
    <property type="component" value="Chromosome"/>
</dbReference>
<keyword evidence="1" id="KW-0472">Membrane</keyword>
<evidence type="ECO:0000256" key="1">
    <source>
        <dbReference type="SAM" id="Phobius"/>
    </source>
</evidence>
<keyword evidence="1" id="KW-0812">Transmembrane</keyword>
<gene>
    <name evidence="2" type="ORF">EC1_09410</name>
</gene>
<reference evidence="2 3" key="1">
    <citation type="submission" date="2010-03" db="EMBL/GenBank/DDBJ databases">
        <title>The genome sequence of Eubacterium cylindroides T2-87.</title>
        <authorList>
            <consortium name="metaHIT consortium -- http://www.metahit.eu/"/>
            <person name="Pajon A."/>
            <person name="Turner K."/>
            <person name="Parkhill J."/>
            <person name="Duncan S."/>
            <person name="Flint H."/>
        </authorList>
    </citation>
    <scope>NUCLEOTIDE SEQUENCE [LARGE SCALE GENOMIC DNA]</scope>
    <source>
        <strain evidence="2 3">T2-87</strain>
    </source>
</reference>
<evidence type="ECO:0000313" key="2">
    <source>
        <dbReference type="EMBL" id="CBK88494.1"/>
    </source>
</evidence>
<dbReference type="Pfam" id="PF09997">
    <property type="entry name" value="DUF2238"/>
    <property type="match status" value="1"/>
</dbReference>
<protein>
    <submittedName>
        <fullName evidence="2">Uncharacterized protein</fullName>
    </submittedName>
</protein>
<dbReference type="PATRIC" id="fig|717960.3.peg.410"/>
<accession>D4JE72</accession>
<dbReference type="HOGENOM" id="CLU_1624673_0_0_9"/>
<reference evidence="2 3" key="2">
    <citation type="submission" date="2010-03" db="EMBL/GenBank/DDBJ databases">
        <authorList>
            <person name="Pajon A."/>
        </authorList>
    </citation>
    <scope>NUCLEOTIDE SEQUENCE [LARGE SCALE GENOMIC DNA]</scope>
    <source>
        <strain evidence="2 3">T2-87</strain>
    </source>
</reference>
<feature type="transmembrane region" description="Helical" evidence="1">
    <location>
        <begin position="27"/>
        <end position="50"/>
    </location>
</feature>
<name>D4JE72_9FIRM</name>
<dbReference type="KEGG" id="euc:EC1_09410"/>
<feature type="transmembrane region" description="Helical" evidence="1">
    <location>
        <begin position="115"/>
        <end position="133"/>
    </location>
</feature>
<keyword evidence="1" id="KW-1133">Transmembrane helix</keyword>
<organism evidence="2 3">
    <name type="scientific">Faecalitalea cylindroides T2-87</name>
    <dbReference type="NCBI Taxonomy" id="717960"/>
    <lineage>
        <taxon>Bacteria</taxon>
        <taxon>Bacillati</taxon>
        <taxon>Bacillota</taxon>
        <taxon>Erysipelotrichia</taxon>
        <taxon>Erysipelotrichales</taxon>
        <taxon>Erysipelotrichaceae</taxon>
        <taxon>Faecalitalea</taxon>
    </lineage>
</organism>
<proteinExistence type="predicted"/>
<evidence type="ECO:0000313" key="3">
    <source>
        <dbReference type="Proteomes" id="UP000008801"/>
    </source>
</evidence>
<dbReference type="AlphaFoldDB" id="D4JE72"/>
<dbReference type="InterPro" id="IPR014509">
    <property type="entry name" value="YjdF-like"/>
</dbReference>